<feature type="compositionally biased region" description="Polar residues" evidence="1">
    <location>
        <begin position="150"/>
        <end position="189"/>
    </location>
</feature>
<protein>
    <submittedName>
        <fullName evidence="2">Uncharacterized protein</fullName>
    </submittedName>
</protein>
<proteinExistence type="predicted"/>
<dbReference type="STRING" id="2316362.A0A4Q2DX02"/>
<dbReference type="OrthoDB" id="2562444at2759"/>
<reference evidence="2 3" key="1">
    <citation type="submission" date="2019-01" db="EMBL/GenBank/DDBJ databases">
        <title>Draft genome sequence of Psathyrella aberdarensis IHI B618.</title>
        <authorList>
            <person name="Buettner E."/>
            <person name="Kellner H."/>
        </authorList>
    </citation>
    <scope>NUCLEOTIDE SEQUENCE [LARGE SCALE GENOMIC DNA]</scope>
    <source>
        <strain evidence="2 3">IHI B618</strain>
    </source>
</reference>
<feature type="compositionally biased region" description="Basic and acidic residues" evidence="1">
    <location>
        <begin position="75"/>
        <end position="89"/>
    </location>
</feature>
<dbReference type="Proteomes" id="UP000290288">
    <property type="component" value="Unassembled WGS sequence"/>
</dbReference>
<feature type="compositionally biased region" description="Polar residues" evidence="1">
    <location>
        <begin position="269"/>
        <end position="279"/>
    </location>
</feature>
<feature type="compositionally biased region" description="Polar residues" evidence="1">
    <location>
        <begin position="212"/>
        <end position="221"/>
    </location>
</feature>
<dbReference type="EMBL" id="SDEE01000040">
    <property type="protein sequence ID" value="RXW23505.1"/>
    <property type="molecule type" value="Genomic_DNA"/>
</dbReference>
<evidence type="ECO:0000313" key="3">
    <source>
        <dbReference type="Proteomes" id="UP000290288"/>
    </source>
</evidence>
<name>A0A4Q2DX02_9AGAR</name>
<organism evidence="2 3">
    <name type="scientific">Candolleomyces aberdarensis</name>
    <dbReference type="NCBI Taxonomy" id="2316362"/>
    <lineage>
        <taxon>Eukaryota</taxon>
        <taxon>Fungi</taxon>
        <taxon>Dikarya</taxon>
        <taxon>Basidiomycota</taxon>
        <taxon>Agaricomycotina</taxon>
        <taxon>Agaricomycetes</taxon>
        <taxon>Agaricomycetidae</taxon>
        <taxon>Agaricales</taxon>
        <taxon>Agaricineae</taxon>
        <taxon>Psathyrellaceae</taxon>
        <taxon>Candolleomyces</taxon>
    </lineage>
</organism>
<feature type="compositionally biased region" description="Basic and acidic residues" evidence="1">
    <location>
        <begin position="575"/>
        <end position="584"/>
    </location>
</feature>
<evidence type="ECO:0000313" key="2">
    <source>
        <dbReference type="EMBL" id="RXW23505.1"/>
    </source>
</evidence>
<feature type="compositionally biased region" description="Basic and acidic residues" evidence="1">
    <location>
        <begin position="698"/>
        <end position="707"/>
    </location>
</feature>
<dbReference type="AlphaFoldDB" id="A0A4Q2DX02"/>
<feature type="region of interest" description="Disordered" evidence="1">
    <location>
        <begin position="1"/>
        <end position="435"/>
    </location>
</feature>
<feature type="compositionally biased region" description="Polar residues" evidence="1">
    <location>
        <begin position="339"/>
        <end position="355"/>
    </location>
</feature>
<feature type="compositionally biased region" description="Basic and acidic residues" evidence="1">
    <location>
        <begin position="630"/>
        <end position="640"/>
    </location>
</feature>
<gene>
    <name evidence="2" type="ORF">EST38_g2325</name>
</gene>
<feature type="compositionally biased region" description="Polar residues" evidence="1">
    <location>
        <begin position="376"/>
        <end position="409"/>
    </location>
</feature>
<feature type="region of interest" description="Disordered" evidence="1">
    <location>
        <begin position="599"/>
        <end position="671"/>
    </location>
</feature>
<accession>A0A4Q2DX02</accession>
<keyword evidence="3" id="KW-1185">Reference proteome</keyword>
<feature type="compositionally biased region" description="Polar residues" evidence="1">
    <location>
        <begin position="599"/>
        <end position="608"/>
    </location>
</feature>
<evidence type="ECO:0000256" key="1">
    <source>
        <dbReference type="SAM" id="MobiDB-lite"/>
    </source>
</evidence>
<feature type="region of interest" description="Disordered" evidence="1">
    <location>
        <begin position="686"/>
        <end position="773"/>
    </location>
</feature>
<feature type="compositionally biased region" description="Basic and acidic residues" evidence="1">
    <location>
        <begin position="25"/>
        <end position="38"/>
    </location>
</feature>
<sequence>MSALDSGGVLKPILLRSSTPAPNEKVLKYLESMSKEEDAPTNSPPASLYGPPSVNYQKSPALSRVELLSPNIRSKFPDDHFDEEHHEGDVDGEDADSNIQVGERSEPGDLPTREPGPNDPPGPKYESYDSGPSFGNFGPFPTDDRASMNPPFTNSWNPDWNQIQNKHPSEIPWNQGTENGTSATPQNPGLPTEEFGITRAASPRSPSKAGSRAQSRVSGNGQDRPFSPGVRSRAGNTEKGTAYPPLPESAYGDFDPPLSPRSRAYSKAPSISPSDSPSQMPKPRPANRAFSPYRHAPTTEDLLHAAVRGRALVIPEESERESSVAKTPSQAPVPIPQAPTLSSPSRTQSPSLAQSPPTPKMPSQLASPRSKLPSHLASQVNSGSGVKTPTQLSLTKQSSLAGSKNSQLSRGGPPPPMDDNRSSLRGAQSPDGLDPEQRRMVNSALLAQTQTPRTSYYAQSVDGELMGHFHDDELCQLLRHESDATQPDVIRKALRKAIRQRVKKLGIKYDTEAIKQYKRSYRDHDHEIGTLGEQEDDEPPRWASDIKRELVLMQQRIESLGPKIENLRIDQSYDQHQDRSRLHYDPQASDDFTRTPQTRTVNIDTHPTGTMADSMYHGQDDDFDDEDGGEREFDDMTERHNPHRMLPQTDDGETVPRSAFGPSEMGRDDSPGQQFLEEELYKLKQRRGAGSEAGVSHRTWEIARDQGTEYEDDEEGRGAPSGLPTIPDTNGDGYTRDGSPPLPALPDHDEEEEEEEHGKQLDVHGQGPWNTTDYSMDATAAQQAGLQPWQRIHARLLNWAIIWPVSEFEHALNSTTRGHQVDEVALSIWSTQTYKRYVRARLTEKSGSVDRLFVPPNMADAISNAVFNGRHGEACGMLKDLWTPFGFDEMPRLIVVLAKHRSDSSHWVVHKFSLPDGGLTTYDSYPERTLPDGRPLGWWFAIRIAWPTAPYPKPDNLVQKMVRLHRPLQLPIDNSVAAAGIWRNVLMGSRAERSLDLES</sequence>
<feature type="region of interest" description="Disordered" evidence="1">
    <location>
        <begin position="575"/>
        <end position="594"/>
    </location>
</feature>
<comment type="caution">
    <text evidence="2">The sequence shown here is derived from an EMBL/GenBank/DDBJ whole genome shotgun (WGS) entry which is preliminary data.</text>
</comment>